<proteinExistence type="inferred from homology"/>
<organism evidence="3 4">
    <name type="scientific">Rhodamnia argentea</name>
    <dbReference type="NCBI Taxonomy" id="178133"/>
    <lineage>
        <taxon>Eukaryota</taxon>
        <taxon>Viridiplantae</taxon>
        <taxon>Streptophyta</taxon>
        <taxon>Embryophyta</taxon>
        <taxon>Tracheophyta</taxon>
        <taxon>Spermatophyta</taxon>
        <taxon>Magnoliopsida</taxon>
        <taxon>eudicotyledons</taxon>
        <taxon>Gunneridae</taxon>
        <taxon>Pentapetalae</taxon>
        <taxon>rosids</taxon>
        <taxon>malvids</taxon>
        <taxon>Myrtales</taxon>
        <taxon>Myrtaceae</taxon>
        <taxon>Myrtoideae</taxon>
        <taxon>Myrteae</taxon>
        <taxon>Australasian group</taxon>
        <taxon>Rhodamnia</taxon>
    </lineage>
</organism>
<keyword evidence="2" id="KW-0808">Transferase</keyword>
<dbReference type="PANTHER" id="PTHR31147:SF66">
    <property type="entry name" value="OS05G0315700 PROTEIN"/>
    <property type="match status" value="1"/>
</dbReference>
<dbReference type="Pfam" id="PF02458">
    <property type="entry name" value="Transferase"/>
    <property type="match status" value="1"/>
</dbReference>
<dbReference type="Gene3D" id="3.30.559.10">
    <property type="entry name" value="Chloramphenicol acetyltransferase-like domain"/>
    <property type="match status" value="2"/>
</dbReference>
<evidence type="ECO:0000256" key="1">
    <source>
        <dbReference type="ARBA" id="ARBA00009861"/>
    </source>
</evidence>
<sequence>MAPQDPLVFEVRRREAELVRPARPTPREYKRLSDVDDQEGLRCQIPVIQFYRGDSTGQDPARAVREGLARALVLYYPFAGRLRELPGRKLVVDCNEEGAMFVEAEADVTLDQFGDALRPPVPCLEELLFDVPGSSAILDSPLLLIQVTRLKCGGFIFALRLNHTISDTAGLVQFMNAVGEMARGADAPSIRPVWQRELLDARDPPQITCTHREYDQVEDTKGTLIPLDDMDHRSFFFGAAQMSALRCRLPPHQQASSTFEVLTACLWRCRTVALQPDPEEEVRVLCVVNARTKFDPPLPAGYYGNAFAFPVAVTTTDKLCQNPLGYALELVKKAKADVTEEYMRSLADLMVTRGRPHFTGVRSFMVADTTKIRFGDVDFGWGKPVYGGPAKGGVGAIPGVASFYISFRNRQGEDGIVVPVCLPALAMRRFVRELDALLNDPPPTTTTTTTTTKSTFVISSL</sequence>
<dbReference type="RefSeq" id="XP_048137172.1">
    <property type="nucleotide sequence ID" value="XM_048281215.1"/>
</dbReference>
<keyword evidence="3" id="KW-1185">Reference proteome</keyword>
<evidence type="ECO:0000256" key="2">
    <source>
        <dbReference type="ARBA" id="ARBA00022679"/>
    </source>
</evidence>
<dbReference type="GeneID" id="115748376"/>
<name>A0ABM3HKP4_9MYRT</name>
<evidence type="ECO:0000313" key="4">
    <source>
        <dbReference type="RefSeq" id="XP_048137172.1"/>
    </source>
</evidence>
<dbReference type="PANTHER" id="PTHR31147">
    <property type="entry name" value="ACYL TRANSFERASE 4"/>
    <property type="match status" value="1"/>
</dbReference>
<dbReference type="Proteomes" id="UP000827889">
    <property type="component" value="Chromosome 6"/>
</dbReference>
<gene>
    <name evidence="4" type="primary">LOC115748376</name>
</gene>
<comment type="similarity">
    <text evidence="1">Belongs to the plant acyltransferase family.</text>
</comment>
<reference evidence="4" key="1">
    <citation type="submission" date="2025-08" db="UniProtKB">
        <authorList>
            <consortium name="RefSeq"/>
        </authorList>
    </citation>
    <scope>IDENTIFICATION</scope>
    <source>
        <tissue evidence="4">Leaf</tissue>
    </source>
</reference>
<dbReference type="InterPro" id="IPR023213">
    <property type="entry name" value="CAT-like_dom_sf"/>
</dbReference>
<dbReference type="InterPro" id="IPR050898">
    <property type="entry name" value="Plant_acyltransferase"/>
</dbReference>
<protein>
    <submittedName>
        <fullName evidence="4">Benzyl alcohol O-benzoyltransferase isoform X1</fullName>
    </submittedName>
</protein>
<accession>A0ABM3HKP4</accession>
<evidence type="ECO:0000313" key="3">
    <source>
        <dbReference type="Proteomes" id="UP000827889"/>
    </source>
</evidence>